<evidence type="ECO:0000256" key="2">
    <source>
        <dbReference type="SAM" id="MobiDB-lite"/>
    </source>
</evidence>
<feature type="coiled-coil region" evidence="1">
    <location>
        <begin position="301"/>
        <end position="342"/>
    </location>
</feature>
<evidence type="ECO:0000256" key="1">
    <source>
        <dbReference type="SAM" id="Coils"/>
    </source>
</evidence>
<reference evidence="3" key="1">
    <citation type="submission" date="2022-04" db="EMBL/GenBank/DDBJ databases">
        <title>Carnegiea gigantea Genome sequencing and assembly v2.</title>
        <authorList>
            <person name="Copetti D."/>
            <person name="Sanderson M.J."/>
            <person name="Burquez A."/>
            <person name="Wojciechowski M.F."/>
        </authorList>
    </citation>
    <scope>NUCLEOTIDE SEQUENCE</scope>
    <source>
        <strain evidence="3">SGP5-SGP5p</strain>
        <tissue evidence="3">Aerial part</tissue>
    </source>
</reference>
<evidence type="ECO:0000313" key="3">
    <source>
        <dbReference type="EMBL" id="KAJ8423231.1"/>
    </source>
</evidence>
<keyword evidence="4" id="KW-1185">Reference proteome</keyword>
<dbReference type="OrthoDB" id="617512at2759"/>
<evidence type="ECO:0000313" key="4">
    <source>
        <dbReference type="Proteomes" id="UP001153076"/>
    </source>
</evidence>
<comment type="caution">
    <text evidence="3">The sequence shown here is derived from an EMBL/GenBank/DDBJ whole genome shotgun (WGS) entry which is preliminary data.</text>
</comment>
<protein>
    <submittedName>
        <fullName evidence="3">Uncharacterized protein</fullName>
    </submittedName>
</protein>
<feature type="compositionally biased region" description="Low complexity" evidence="2">
    <location>
        <begin position="54"/>
        <end position="65"/>
    </location>
</feature>
<feature type="region of interest" description="Disordered" evidence="2">
    <location>
        <begin position="1"/>
        <end position="25"/>
    </location>
</feature>
<name>A0A9Q1JK75_9CARY</name>
<keyword evidence="1" id="KW-0175">Coiled coil</keyword>
<dbReference type="AlphaFoldDB" id="A0A9Q1JK75"/>
<organism evidence="3 4">
    <name type="scientific">Carnegiea gigantea</name>
    <dbReference type="NCBI Taxonomy" id="171969"/>
    <lineage>
        <taxon>Eukaryota</taxon>
        <taxon>Viridiplantae</taxon>
        <taxon>Streptophyta</taxon>
        <taxon>Embryophyta</taxon>
        <taxon>Tracheophyta</taxon>
        <taxon>Spermatophyta</taxon>
        <taxon>Magnoliopsida</taxon>
        <taxon>eudicotyledons</taxon>
        <taxon>Gunneridae</taxon>
        <taxon>Pentapetalae</taxon>
        <taxon>Caryophyllales</taxon>
        <taxon>Cactineae</taxon>
        <taxon>Cactaceae</taxon>
        <taxon>Cactoideae</taxon>
        <taxon>Echinocereeae</taxon>
        <taxon>Carnegiea</taxon>
    </lineage>
</organism>
<dbReference type="EMBL" id="JAKOGI010002023">
    <property type="protein sequence ID" value="KAJ8423231.1"/>
    <property type="molecule type" value="Genomic_DNA"/>
</dbReference>
<accession>A0A9Q1JK75</accession>
<feature type="compositionally biased region" description="Polar residues" evidence="2">
    <location>
        <begin position="92"/>
        <end position="101"/>
    </location>
</feature>
<dbReference type="Proteomes" id="UP001153076">
    <property type="component" value="Unassembled WGS sequence"/>
</dbReference>
<feature type="region of interest" description="Disordered" evidence="2">
    <location>
        <begin position="54"/>
        <end position="102"/>
    </location>
</feature>
<proteinExistence type="predicted"/>
<sequence>MSFRSKRTRAEARTNETTWGSNAEHTIVEENVQTNPIHSINAVQFTATSNIPLSSQNQKLSNSSNETQRQSRCLEDDEEDDDDLRNGETHSQHSQIPNWNDTIEFDEQEKVQMKEKDGNSKLRGGTILPSHVWSLPLGDHIVVPFNDFYQSLRKGGHVLVWFLGDITKNDDLCPIGEKNWHKVDEVYKADIIALVREKETGRKPGPLEFYIASHNRKDGSFKEDSASKDFVDTAEALIAERMTDGASAKDIEDEVFHELMYGSQSDQDKKYQRILGHGMGVTYNQVFGVDGEIRKRCCVSRDNSNEEVVMLRAEVAALKSQLTAQAEEMKEMKGMHQQMQNEMRDQFLHLTSLLVNKFGGPNVAITSTPFGSEDRENDIRNNIQVIHLNCLSYCCV</sequence>
<gene>
    <name evidence="3" type="ORF">Cgig2_011806</name>
</gene>